<feature type="compositionally biased region" description="Polar residues" evidence="1">
    <location>
        <begin position="77"/>
        <end position="101"/>
    </location>
</feature>
<feature type="compositionally biased region" description="Basic and acidic residues" evidence="1">
    <location>
        <begin position="102"/>
        <end position="111"/>
    </location>
</feature>
<feature type="compositionally biased region" description="Basic residues" evidence="1">
    <location>
        <begin position="20"/>
        <end position="29"/>
    </location>
</feature>
<feature type="compositionally biased region" description="Basic and acidic residues" evidence="1">
    <location>
        <begin position="30"/>
        <end position="56"/>
    </location>
</feature>
<evidence type="ECO:0000313" key="3">
    <source>
        <dbReference type="RefSeq" id="XP_022246416.1"/>
    </source>
</evidence>
<dbReference type="RefSeq" id="XP_022246416.1">
    <property type="nucleotide sequence ID" value="XM_022390708.1"/>
</dbReference>
<gene>
    <name evidence="3" type="primary">LOC111086727</name>
</gene>
<keyword evidence="2" id="KW-1185">Reference proteome</keyword>
<evidence type="ECO:0000313" key="2">
    <source>
        <dbReference type="Proteomes" id="UP000694941"/>
    </source>
</evidence>
<name>A0ABM1SS10_LIMPO</name>
<feature type="region of interest" description="Disordered" evidence="1">
    <location>
        <begin position="1"/>
        <end position="134"/>
    </location>
</feature>
<dbReference type="Proteomes" id="UP000694941">
    <property type="component" value="Unplaced"/>
</dbReference>
<organism evidence="2 3">
    <name type="scientific">Limulus polyphemus</name>
    <name type="common">Atlantic horseshoe crab</name>
    <dbReference type="NCBI Taxonomy" id="6850"/>
    <lineage>
        <taxon>Eukaryota</taxon>
        <taxon>Metazoa</taxon>
        <taxon>Ecdysozoa</taxon>
        <taxon>Arthropoda</taxon>
        <taxon>Chelicerata</taxon>
        <taxon>Merostomata</taxon>
        <taxon>Xiphosura</taxon>
        <taxon>Limulidae</taxon>
        <taxon>Limulus</taxon>
    </lineage>
</organism>
<dbReference type="GeneID" id="111086727"/>
<sequence length="169" mass="18889">MLRSLGHFAKPKQAEEPAPKKKRHRKSKLKNTDESNPEKSSVETAEVHENKKEENLKNSNLTHLESKKRKGDKSNVVAHSSEPTPLFSVNKTKNGISGSSFHKSDVGKKEQFSSGTSKNNKRKTFGDFHKKSSSVGTLGLSDERLKAYGINPKKYHAKLKYSKKQNTGV</sequence>
<evidence type="ECO:0000256" key="1">
    <source>
        <dbReference type="SAM" id="MobiDB-lite"/>
    </source>
</evidence>
<protein>
    <submittedName>
        <fullName evidence="3">Protein KRI1 homolog</fullName>
    </submittedName>
</protein>
<proteinExistence type="predicted"/>
<reference evidence="3" key="1">
    <citation type="submission" date="2025-08" db="UniProtKB">
        <authorList>
            <consortium name="RefSeq"/>
        </authorList>
    </citation>
    <scope>IDENTIFICATION</scope>
    <source>
        <tissue evidence="3">Muscle</tissue>
    </source>
</reference>
<accession>A0ABM1SS10</accession>